<dbReference type="Gene3D" id="3.40.30.10">
    <property type="entry name" value="Glutaredoxin"/>
    <property type="match status" value="1"/>
</dbReference>
<dbReference type="SUPFAM" id="SSF52833">
    <property type="entry name" value="Thioredoxin-like"/>
    <property type="match status" value="1"/>
</dbReference>
<name>A0A556B0A6_9BURK</name>
<dbReference type="GO" id="GO:0016491">
    <property type="term" value="F:oxidoreductase activity"/>
    <property type="evidence" value="ECO:0007669"/>
    <property type="project" value="InterPro"/>
</dbReference>
<dbReference type="CDD" id="cd03025">
    <property type="entry name" value="DsbA_FrnE_like"/>
    <property type="match status" value="1"/>
</dbReference>
<proteinExistence type="predicted"/>
<reference evidence="2 3" key="1">
    <citation type="submission" date="2019-07" db="EMBL/GenBank/DDBJ databases">
        <title>Qingshengfaniella alkalisoli gen. nov., sp. nov., isolated from saline soil.</title>
        <authorList>
            <person name="Xu L."/>
            <person name="Huang X.-X."/>
            <person name="Sun J.-Q."/>
        </authorList>
    </citation>
    <scope>NUCLEOTIDE SEQUENCE [LARGE SCALE GENOMIC DNA]</scope>
    <source>
        <strain evidence="2 3">DSM 27279</strain>
    </source>
</reference>
<dbReference type="EMBL" id="VLTJ01000004">
    <property type="protein sequence ID" value="TSH98621.1"/>
    <property type="molecule type" value="Genomic_DNA"/>
</dbReference>
<dbReference type="Proteomes" id="UP000318405">
    <property type="component" value="Unassembled WGS sequence"/>
</dbReference>
<keyword evidence="3" id="KW-1185">Reference proteome</keyword>
<dbReference type="RefSeq" id="WP_143946528.1">
    <property type="nucleotide sequence ID" value="NZ_BAABMB010000001.1"/>
</dbReference>
<dbReference type="AlphaFoldDB" id="A0A556B0A6"/>
<dbReference type="InterPro" id="IPR036249">
    <property type="entry name" value="Thioredoxin-like_sf"/>
</dbReference>
<evidence type="ECO:0000259" key="1">
    <source>
        <dbReference type="Pfam" id="PF01323"/>
    </source>
</evidence>
<evidence type="ECO:0000313" key="2">
    <source>
        <dbReference type="EMBL" id="TSH98621.1"/>
    </source>
</evidence>
<comment type="caution">
    <text evidence="2">The sequence shown here is derived from an EMBL/GenBank/DDBJ whole genome shotgun (WGS) entry which is preliminary data.</text>
</comment>
<dbReference type="Pfam" id="PF01323">
    <property type="entry name" value="DSBA"/>
    <property type="match status" value="1"/>
</dbReference>
<dbReference type="InterPro" id="IPR001853">
    <property type="entry name" value="DSBA-like_thioredoxin_dom"/>
</dbReference>
<evidence type="ECO:0000313" key="3">
    <source>
        <dbReference type="Proteomes" id="UP000318405"/>
    </source>
</evidence>
<organism evidence="2 3">
    <name type="scientific">Verticiella sediminum</name>
    <dbReference type="NCBI Taxonomy" id="1247510"/>
    <lineage>
        <taxon>Bacteria</taxon>
        <taxon>Pseudomonadati</taxon>
        <taxon>Pseudomonadota</taxon>
        <taxon>Betaproteobacteria</taxon>
        <taxon>Burkholderiales</taxon>
        <taxon>Alcaligenaceae</taxon>
        <taxon>Verticiella</taxon>
    </lineage>
</organism>
<gene>
    <name evidence="2" type="ORF">FOZ76_02390</name>
</gene>
<sequence>MASPVLHYIYDPYCGWCYAAAPLLAEAHTLPGLELVLHCGGMLTGPTRRQVDRAWREYVLPHDQHIARLTGQRFGDGYFTGLLYDEGAVLDSAPPAAAVLAATTLGRGHDMLAAVQRAHFVDGQRVAAPGVLAEIACMLGLDPDAYAAAYEDMAGVPVIAHIAEARARLAAAGGQGFPCAVLAVTGRPERLLQLGPFLGRPEAWRDYLAACAAQR</sequence>
<feature type="domain" description="DSBA-like thioredoxin" evidence="1">
    <location>
        <begin position="10"/>
        <end position="182"/>
    </location>
</feature>
<dbReference type="OrthoDB" id="9813770at2"/>
<accession>A0A556B0A6</accession>
<protein>
    <submittedName>
        <fullName evidence="2">DsbA family protein</fullName>
    </submittedName>
</protein>